<organism evidence="4 5">
    <name type="scientific">Brachybacterium phenoliresistens</name>
    <dbReference type="NCBI Taxonomy" id="396014"/>
    <lineage>
        <taxon>Bacteria</taxon>
        <taxon>Bacillati</taxon>
        <taxon>Actinomycetota</taxon>
        <taxon>Actinomycetes</taxon>
        <taxon>Micrococcales</taxon>
        <taxon>Dermabacteraceae</taxon>
        <taxon>Brachybacterium</taxon>
    </lineage>
</organism>
<feature type="domain" description="N-acetyltransferase" evidence="3">
    <location>
        <begin position="7"/>
        <end position="173"/>
    </location>
</feature>
<feature type="domain" description="N-acetyltransferase" evidence="3">
    <location>
        <begin position="174"/>
        <end position="319"/>
    </location>
</feature>
<keyword evidence="2" id="KW-0012">Acyltransferase</keyword>
<dbReference type="InterPro" id="IPR050680">
    <property type="entry name" value="YpeA/RimI_acetyltransf"/>
</dbReference>
<gene>
    <name evidence="4" type="ORF">BF93_06980</name>
</gene>
<dbReference type="eggNOG" id="COG0456">
    <property type="taxonomic scope" value="Bacteria"/>
</dbReference>
<dbReference type="InterPro" id="IPR016181">
    <property type="entry name" value="Acyl_CoA_acyltransferase"/>
</dbReference>
<dbReference type="OrthoDB" id="9799092at2"/>
<accession>Z9JXK8</accession>
<dbReference type="EMBL" id="JDYK01000002">
    <property type="protein sequence ID" value="EWS82758.1"/>
    <property type="molecule type" value="Genomic_DNA"/>
</dbReference>
<dbReference type="AlphaFoldDB" id="Z9JXK8"/>
<sequence length="323" mass="34822">MTSSAELTVAPLSLEDAPQIAALLTHLEAVDGIVETFDEVDVREILSSPGMDPAADSRGVRIGGDLVAIVWVGVGSAADAEGFHRAEVSGGVHAEHRRRGIGARLLAFAEDRAAALMRERHPGAPHHLRISGGVETSTVRHLLRREGYAPARSWLDLARDLPGESLPETLPPGVELAPVRPEDSREVRLAHLEAFRDHWGSAPIDEERWASMWDSAKSRHDLGTVARDAAGKVVGYVLAAQYEPDSLYVALVGTVPAARGRGIARAMLASTIRRAAEVAGLHEVTLEVDSESLTGATRLYEGLGFRRRRERVTFQKDVPASSV</sequence>
<evidence type="ECO:0000259" key="3">
    <source>
        <dbReference type="PROSITE" id="PS51186"/>
    </source>
</evidence>
<comment type="caution">
    <text evidence="4">The sequence shown here is derived from an EMBL/GenBank/DDBJ whole genome shotgun (WGS) entry which is preliminary data.</text>
</comment>
<dbReference type="GO" id="GO:0016747">
    <property type="term" value="F:acyltransferase activity, transferring groups other than amino-acyl groups"/>
    <property type="evidence" value="ECO:0007669"/>
    <property type="project" value="InterPro"/>
</dbReference>
<dbReference type="STRING" id="396014.BF93_06980"/>
<dbReference type="Pfam" id="PF00583">
    <property type="entry name" value="Acetyltransf_1"/>
    <property type="match status" value="2"/>
</dbReference>
<dbReference type="InterPro" id="IPR000182">
    <property type="entry name" value="GNAT_dom"/>
</dbReference>
<dbReference type="Proteomes" id="UP000023067">
    <property type="component" value="Unassembled WGS sequence"/>
</dbReference>
<evidence type="ECO:0000256" key="1">
    <source>
        <dbReference type="ARBA" id="ARBA00022679"/>
    </source>
</evidence>
<keyword evidence="5" id="KW-1185">Reference proteome</keyword>
<evidence type="ECO:0000313" key="4">
    <source>
        <dbReference type="EMBL" id="EWS82758.1"/>
    </source>
</evidence>
<protein>
    <submittedName>
        <fullName evidence="4">GNAT family acetyltransferase</fullName>
    </submittedName>
</protein>
<keyword evidence="1 4" id="KW-0808">Transferase</keyword>
<dbReference type="PROSITE" id="PS51186">
    <property type="entry name" value="GNAT"/>
    <property type="match status" value="2"/>
</dbReference>
<dbReference type="RefSeq" id="WP_038370230.1">
    <property type="nucleotide sequence ID" value="NZ_BAAAOW010000001.1"/>
</dbReference>
<reference evidence="4 5" key="1">
    <citation type="submission" date="2014-02" db="EMBL/GenBank/DDBJ databases">
        <title>Genome sequence of Brachybacterium phenoliresistens strain W13A50.</title>
        <authorList>
            <person name="Wang X."/>
        </authorList>
    </citation>
    <scope>NUCLEOTIDE SEQUENCE [LARGE SCALE GENOMIC DNA]</scope>
    <source>
        <strain evidence="4 5">W13A50</strain>
    </source>
</reference>
<dbReference type="CDD" id="cd04301">
    <property type="entry name" value="NAT_SF"/>
    <property type="match status" value="2"/>
</dbReference>
<evidence type="ECO:0000256" key="2">
    <source>
        <dbReference type="ARBA" id="ARBA00023315"/>
    </source>
</evidence>
<dbReference type="Gene3D" id="3.40.630.30">
    <property type="match status" value="1"/>
</dbReference>
<proteinExistence type="predicted"/>
<dbReference type="HOGENOM" id="CLU_056890_0_0_11"/>
<name>Z9JXK8_9MICO</name>
<dbReference type="SUPFAM" id="SSF55729">
    <property type="entry name" value="Acyl-CoA N-acyltransferases (Nat)"/>
    <property type="match status" value="2"/>
</dbReference>
<evidence type="ECO:0000313" key="5">
    <source>
        <dbReference type="Proteomes" id="UP000023067"/>
    </source>
</evidence>
<dbReference type="PANTHER" id="PTHR43420">
    <property type="entry name" value="ACETYLTRANSFERASE"/>
    <property type="match status" value="1"/>
</dbReference>
<dbReference type="PATRIC" id="fig|396014.3.peg.387"/>